<dbReference type="InterPro" id="IPR036390">
    <property type="entry name" value="WH_DNA-bd_sf"/>
</dbReference>
<dbReference type="PRINTS" id="PR00035">
    <property type="entry name" value="HTHGNTR"/>
</dbReference>
<dbReference type="SMART" id="SM00895">
    <property type="entry name" value="FCD"/>
    <property type="match status" value="1"/>
</dbReference>
<dbReference type="SUPFAM" id="SSF46785">
    <property type="entry name" value="Winged helix' DNA-binding domain"/>
    <property type="match status" value="1"/>
</dbReference>
<evidence type="ECO:0000256" key="1">
    <source>
        <dbReference type="ARBA" id="ARBA00023015"/>
    </source>
</evidence>
<organism evidence="5 6">
    <name type="scientific">Micromonospora profundi</name>
    <dbReference type="NCBI Taxonomy" id="1420889"/>
    <lineage>
        <taxon>Bacteria</taxon>
        <taxon>Bacillati</taxon>
        <taxon>Actinomycetota</taxon>
        <taxon>Actinomycetes</taxon>
        <taxon>Micromonosporales</taxon>
        <taxon>Micromonosporaceae</taxon>
        <taxon>Micromonospora</taxon>
    </lineage>
</organism>
<dbReference type="KEGG" id="mprn:Q3V37_12440"/>
<dbReference type="Proteomes" id="UP001235874">
    <property type="component" value="Chromosome"/>
</dbReference>
<name>A0AAJ6HWU1_9ACTN</name>
<dbReference type="Pfam" id="PF00392">
    <property type="entry name" value="GntR"/>
    <property type="match status" value="1"/>
</dbReference>
<keyword evidence="6" id="KW-1185">Reference proteome</keyword>
<sequence>MVLGGARPPRVGRFTMPKGAPFAPVRTVKAYEGIVRQVEDRIAAGDLRPGDRLPSERELTTQFDVSRSTVREALRVLESSGLIRSRPGDPLGPQVIASTASAMRKSFARVVASRRLGVAELLQFRMLIESAAGSVAARLASPSELDELEQALVEMRDAVAHGYEAFSAADVRFHEHVASLSGNELLVLCLDAVRSMVLDLISTKLAEAPDREALMERTLAHHRRVLDAMRAGEAEEVARLTRQELHHYYAEYVQEHRRSMVDVLL</sequence>
<dbReference type="SMART" id="SM00345">
    <property type="entry name" value="HTH_GNTR"/>
    <property type="match status" value="1"/>
</dbReference>
<dbReference type="InterPro" id="IPR000524">
    <property type="entry name" value="Tscrpt_reg_HTH_GntR"/>
</dbReference>
<evidence type="ECO:0000313" key="5">
    <source>
        <dbReference type="EMBL" id="WLS47962.1"/>
    </source>
</evidence>
<dbReference type="PANTHER" id="PTHR43537:SF5">
    <property type="entry name" value="UXU OPERON TRANSCRIPTIONAL REGULATOR"/>
    <property type="match status" value="1"/>
</dbReference>
<protein>
    <submittedName>
        <fullName evidence="5">FadR/GntR family transcriptional regulator</fullName>
    </submittedName>
</protein>
<dbReference type="GO" id="GO:0003677">
    <property type="term" value="F:DNA binding"/>
    <property type="evidence" value="ECO:0007669"/>
    <property type="project" value="UniProtKB-KW"/>
</dbReference>
<evidence type="ECO:0000256" key="2">
    <source>
        <dbReference type="ARBA" id="ARBA00023125"/>
    </source>
</evidence>
<keyword evidence="2" id="KW-0238">DNA-binding</keyword>
<dbReference type="CDD" id="cd07377">
    <property type="entry name" value="WHTH_GntR"/>
    <property type="match status" value="1"/>
</dbReference>
<dbReference type="Gene3D" id="1.20.120.530">
    <property type="entry name" value="GntR ligand-binding domain-like"/>
    <property type="match status" value="1"/>
</dbReference>
<dbReference type="InterPro" id="IPR036388">
    <property type="entry name" value="WH-like_DNA-bd_sf"/>
</dbReference>
<dbReference type="Gene3D" id="1.10.10.10">
    <property type="entry name" value="Winged helix-like DNA-binding domain superfamily/Winged helix DNA-binding domain"/>
    <property type="match status" value="1"/>
</dbReference>
<dbReference type="PANTHER" id="PTHR43537">
    <property type="entry name" value="TRANSCRIPTIONAL REGULATOR, GNTR FAMILY"/>
    <property type="match status" value="1"/>
</dbReference>
<dbReference type="PROSITE" id="PS50949">
    <property type="entry name" value="HTH_GNTR"/>
    <property type="match status" value="1"/>
</dbReference>
<dbReference type="Pfam" id="PF07729">
    <property type="entry name" value="FCD"/>
    <property type="match status" value="1"/>
</dbReference>
<evidence type="ECO:0000313" key="6">
    <source>
        <dbReference type="Proteomes" id="UP001235874"/>
    </source>
</evidence>
<keyword evidence="3" id="KW-0804">Transcription</keyword>
<keyword evidence="1" id="KW-0805">Transcription regulation</keyword>
<dbReference type="GO" id="GO:0003700">
    <property type="term" value="F:DNA-binding transcription factor activity"/>
    <property type="evidence" value="ECO:0007669"/>
    <property type="project" value="InterPro"/>
</dbReference>
<evidence type="ECO:0000256" key="3">
    <source>
        <dbReference type="ARBA" id="ARBA00023163"/>
    </source>
</evidence>
<proteinExistence type="predicted"/>
<evidence type="ECO:0000259" key="4">
    <source>
        <dbReference type="PROSITE" id="PS50949"/>
    </source>
</evidence>
<gene>
    <name evidence="5" type="ORF">Q3V37_12440</name>
</gene>
<dbReference type="SUPFAM" id="SSF48008">
    <property type="entry name" value="GntR ligand-binding domain-like"/>
    <property type="match status" value="1"/>
</dbReference>
<dbReference type="InterPro" id="IPR008920">
    <property type="entry name" value="TF_FadR/GntR_C"/>
</dbReference>
<dbReference type="InterPro" id="IPR011711">
    <property type="entry name" value="GntR_C"/>
</dbReference>
<feature type="domain" description="HTH gntR-type" evidence="4">
    <location>
        <begin position="28"/>
        <end position="98"/>
    </location>
</feature>
<accession>A0AAJ6HWU1</accession>
<dbReference type="RefSeq" id="WP_231639947.1">
    <property type="nucleotide sequence ID" value="NZ_CP130472.1"/>
</dbReference>
<dbReference type="EMBL" id="CP130472">
    <property type="protein sequence ID" value="WLS47962.1"/>
    <property type="molecule type" value="Genomic_DNA"/>
</dbReference>
<reference evidence="5 6" key="1">
    <citation type="submission" date="2023-07" db="EMBL/GenBank/DDBJ databases">
        <title>Micromonospora profundi TRM 95458 converts glycerol to a new osmotic compound.</title>
        <authorList>
            <person name="Lu D."/>
        </authorList>
    </citation>
    <scope>NUCLEOTIDE SEQUENCE [LARGE SCALE GENOMIC DNA]</scope>
    <source>
        <strain evidence="5 6">TRM95458</strain>
    </source>
</reference>
<dbReference type="AlphaFoldDB" id="A0AAJ6HWU1"/>